<dbReference type="GeneID" id="85007231"/>
<evidence type="ECO:0000313" key="2">
    <source>
        <dbReference type="Proteomes" id="UP000006001"/>
    </source>
</evidence>
<dbReference type="Pfam" id="PF01987">
    <property type="entry name" value="AIM24"/>
    <property type="match status" value="1"/>
</dbReference>
<dbReference type="AlphaFoldDB" id="D0WFM0"/>
<organism evidence="1 2">
    <name type="scientific">Slackia exigua (strain ATCC 700122 / DSM 15923 / CIP 105133 / JCM 11022 / KCTC 5966 / S-7)</name>
    <dbReference type="NCBI Taxonomy" id="649764"/>
    <lineage>
        <taxon>Bacteria</taxon>
        <taxon>Bacillati</taxon>
        <taxon>Actinomycetota</taxon>
        <taxon>Coriobacteriia</taxon>
        <taxon>Eggerthellales</taxon>
        <taxon>Eggerthellaceae</taxon>
        <taxon>Slackia</taxon>
    </lineage>
</organism>
<accession>D0WFM0</accession>
<dbReference type="RefSeq" id="WP_006361864.1">
    <property type="nucleotide sequence ID" value="NZ_GG700630.1"/>
</dbReference>
<sequence length="269" mass="28305">MSFNLYGLTTQTRSVTQSVGGFDVLEYERDPSVSHFNAQNEYFMGKMHVRKRQVVANLAGDGRDLITQAGAMQVILGSVEATTDIKGAGGLLKSMARGMVTSESAIKPRYTGTGTVILEPTYKFILLHDLKANWGGGVVVEDGMFLASMGNVESKAVMRSNVSSAVAGGEGLFSLGLYGDGVVALESPVPQEELITIDLDNDVVKIDGSMAVAWSPSLQFTVERTTKSLIGSAASGEGLVNVYRGTGRVLMCPTSPTGPIAAALLSSGE</sequence>
<dbReference type="InterPro" id="IPR002838">
    <property type="entry name" value="AIM24"/>
</dbReference>
<dbReference type="PANTHER" id="PTHR38074">
    <property type="entry name" value="ALTERED INHERITANCE OF MITOCHONDRIA PROTEIN 24, MITOCHONDRIAL"/>
    <property type="match status" value="1"/>
</dbReference>
<dbReference type="EMBL" id="ACUX02000006">
    <property type="protein sequence ID" value="EEZ61283.1"/>
    <property type="molecule type" value="Genomic_DNA"/>
</dbReference>
<evidence type="ECO:0000313" key="1">
    <source>
        <dbReference type="EMBL" id="EEZ61283.1"/>
    </source>
</evidence>
<dbReference type="STRING" id="649764.HMPREF0762_00619"/>
<dbReference type="eggNOG" id="COG2013">
    <property type="taxonomic scope" value="Bacteria"/>
</dbReference>
<dbReference type="Gene3D" id="3.60.160.10">
    <property type="entry name" value="Mitochondrial biogenesis AIM24"/>
    <property type="match status" value="1"/>
</dbReference>
<evidence type="ECO:0008006" key="3">
    <source>
        <dbReference type="Google" id="ProtNLM"/>
    </source>
</evidence>
<proteinExistence type="predicted"/>
<name>D0WFM0_SLAES</name>
<dbReference type="InterPro" id="IPR036983">
    <property type="entry name" value="AIM24_sf"/>
</dbReference>
<dbReference type="OrthoDB" id="6048299at2"/>
<reference evidence="1" key="1">
    <citation type="submission" date="2009-10" db="EMBL/GenBank/DDBJ databases">
        <authorList>
            <person name="Weinstock G."/>
            <person name="Sodergren E."/>
            <person name="Clifton S."/>
            <person name="Fulton L."/>
            <person name="Fulton B."/>
            <person name="Courtney L."/>
            <person name="Fronick C."/>
            <person name="Harrison M."/>
            <person name="Strong C."/>
            <person name="Farmer C."/>
            <person name="Delahaunty K."/>
            <person name="Markovic C."/>
            <person name="Hall O."/>
            <person name="Minx P."/>
            <person name="Tomlinson C."/>
            <person name="Mitreva M."/>
            <person name="Nelson J."/>
            <person name="Hou S."/>
            <person name="Wollam A."/>
            <person name="Pepin K.H."/>
            <person name="Johnson M."/>
            <person name="Bhonagiri V."/>
            <person name="Nash W.E."/>
            <person name="Warren W."/>
            <person name="Chinwalla A."/>
            <person name="Mardis E.R."/>
            <person name="Wilson R.K."/>
        </authorList>
    </citation>
    <scope>NUCLEOTIDE SEQUENCE [LARGE SCALE GENOMIC DNA]</scope>
    <source>
        <strain evidence="1">ATCC 700122</strain>
    </source>
</reference>
<dbReference type="InterPro" id="IPR016031">
    <property type="entry name" value="Trp_RNA-bd_attenuator-like_dom"/>
</dbReference>
<protein>
    <recommendedName>
        <fullName evidence="3">TIGR00266 family protein</fullName>
    </recommendedName>
</protein>
<dbReference type="SUPFAM" id="SSF51219">
    <property type="entry name" value="TRAP-like"/>
    <property type="match status" value="1"/>
</dbReference>
<dbReference type="PANTHER" id="PTHR38074:SF1">
    <property type="entry name" value="ALTERED INHERITANCE OF MITOCHONDRIA PROTEIN 24, MITOCHONDRIAL"/>
    <property type="match status" value="1"/>
</dbReference>
<dbReference type="HOGENOM" id="CLU_040551_2_1_11"/>
<keyword evidence="2" id="KW-1185">Reference proteome</keyword>
<comment type="caution">
    <text evidence="1">The sequence shown here is derived from an EMBL/GenBank/DDBJ whole genome shotgun (WGS) entry which is preliminary data.</text>
</comment>
<gene>
    <name evidence="1" type="ORF">HMPREF0762_00619</name>
</gene>
<dbReference type="Proteomes" id="UP000006001">
    <property type="component" value="Unassembled WGS sequence"/>
</dbReference>